<evidence type="ECO:0000313" key="2">
    <source>
        <dbReference type="Proteomes" id="UP001064489"/>
    </source>
</evidence>
<name>A0AAD5I974_ACENE</name>
<accession>A0AAD5I974</accession>
<dbReference type="Proteomes" id="UP001064489">
    <property type="component" value="Chromosome 12"/>
</dbReference>
<dbReference type="EMBL" id="JAJSOW010000107">
    <property type="protein sequence ID" value="KAI9156718.1"/>
    <property type="molecule type" value="Genomic_DNA"/>
</dbReference>
<reference evidence="1" key="2">
    <citation type="submission" date="2023-02" db="EMBL/GenBank/DDBJ databases">
        <authorList>
            <person name="Swenson N.G."/>
            <person name="Wegrzyn J.L."/>
            <person name="Mcevoy S.L."/>
        </authorList>
    </citation>
    <scope>NUCLEOTIDE SEQUENCE</scope>
    <source>
        <strain evidence="1">91603</strain>
        <tissue evidence="1">Leaf</tissue>
    </source>
</reference>
<protein>
    <submittedName>
        <fullName evidence="1">Uncharacterized protein</fullName>
    </submittedName>
</protein>
<proteinExistence type="predicted"/>
<comment type="caution">
    <text evidence="1">The sequence shown here is derived from an EMBL/GenBank/DDBJ whole genome shotgun (WGS) entry which is preliminary data.</text>
</comment>
<dbReference type="AlphaFoldDB" id="A0AAD5I974"/>
<sequence>MASSSLNMVSPLPLSSSIAIKGTVAYVAAGVDDNDVENFTKRRRGEERVRIGDCLVDVTRIGLVCSMRSPVERMEMKDAVTTLCGVRDNFLKRTRDVGSS</sequence>
<organism evidence="1 2">
    <name type="scientific">Acer negundo</name>
    <name type="common">Box elder</name>
    <dbReference type="NCBI Taxonomy" id="4023"/>
    <lineage>
        <taxon>Eukaryota</taxon>
        <taxon>Viridiplantae</taxon>
        <taxon>Streptophyta</taxon>
        <taxon>Embryophyta</taxon>
        <taxon>Tracheophyta</taxon>
        <taxon>Spermatophyta</taxon>
        <taxon>Magnoliopsida</taxon>
        <taxon>eudicotyledons</taxon>
        <taxon>Gunneridae</taxon>
        <taxon>Pentapetalae</taxon>
        <taxon>rosids</taxon>
        <taxon>malvids</taxon>
        <taxon>Sapindales</taxon>
        <taxon>Sapindaceae</taxon>
        <taxon>Hippocastanoideae</taxon>
        <taxon>Acereae</taxon>
        <taxon>Acer</taxon>
    </lineage>
</organism>
<gene>
    <name evidence="1" type="ORF">LWI28_011092</name>
</gene>
<evidence type="ECO:0000313" key="1">
    <source>
        <dbReference type="EMBL" id="KAI9156718.1"/>
    </source>
</evidence>
<keyword evidence="2" id="KW-1185">Reference proteome</keyword>
<reference evidence="1" key="1">
    <citation type="journal article" date="2022" name="Plant J.">
        <title>Strategies of tolerance reflected in two North American maple genomes.</title>
        <authorList>
            <person name="McEvoy S.L."/>
            <person name="Sezen U.U."/>
            <person name="Trouern-Trend A."/>
            <person name="McMahon S.M."/>
            <person name="Schaberg P.G."/>
            <person name="Yang J."/>
            <person name="Wegrzyn J.L."/>
            <person name="Swenson N.G."/>
        </authorList>
    </citation>
    <scope>NUCLEOTIDE SEQUENCE</scope>
    <source>
        <strain evidence="1">91603</strain>
    </source>
</reference>